<dbReference type="AlphaFoldDB" id="A0A328B3Y3"/>
<dbReference type="EMBL" id="QFYP01000001">
    <property type="protein sequence ID" value="RAK59718.1"/>
    <property type="molecule type" value="Genomic_DNA"/>
</dbReference>
<evidence type="ECO:0000256" key="1">
    <source>
        <dbReference type="SAM" id="Phobius"/>
    </source>
</evidence>
<organism evidence="3 4">
    <name type="scientific">Phenylobacterium hankyongense</name>
    <dbReference type="NCBI Taxonomy" id="1813876"/>
    <lineage>
        <taxon>Bacteria</taxon>
        <taxon>Pseudomonadati</taxon>
        <taxon>Pseudomonadota</taxon>
        <taxon>Alphaproteobacteria</taxon>
        <taxon>Caulobacterales</taxon>
        <taxon>Caulobacteraceae</taxon>
        <taxon>Phenylobacterium</taxon>
    </lineage>
</organism>
<name>A0A328B3Y3_9CAUL</name>
<gene>
    <name evidence="3" type="ORF">DJ021_07825</name>
</gene>
<keyword evidence="1" id="KW-0812">Transmembrane</keyword>
<evidence type="ECO:0000259" key="2">
    <source>
        <dbReference type="Pfam" id="PF26604"/>
    </source>
</evidence>
<keyword evidence="1" id="KW-1133">Transmembrane helix</keyword>
<reference evidence="4" key="1">
    <citation type="submission" date="2018-05" db="EMBL/GenBank/DDBJ databases">
        <authorList>
            <person name="Li X."/>
        </authorList>
    </citation>
    <scope>NUCLEOTIDE SEQUENCE [LARGE SCALE GENOMIC DNA]</scope>
    <source>
        <strain evidence="4">HKS-05</strain>
    </source>
</reference>
<feature type="domain" description="CBU-0592-like" evidence="2">
    <location>
        <begin position="5"/>
        <end position="78"/>
    </location>
</feature>
<keyword evidence="1" id="KW-0472">Membrane</keyword>
<proteinExistence type="predicted"/>
<dbReference type="RefSeq" id="WP_111457011.1">
    <property type="nucleotide sequence ID" value="NZ_QFYP01000001.1"/>
</dbReference>
<dbReference type="OrthoDB" id="7273604at2"/>
<dbReference type="Proteomes" id="UP000249842">
    <property type="component" value="Unassembled WGS sequence"/>
</dbReference>
<comment type="caution">
    <text evidence="3">The sequence shown here is derived from an EMBL/GenBank/DDBJ whole genome shotgun (WGS) entry which is preliminary data.</text>
</comment>
<keyword evidence="4" id="KW-1185">Reference proteome</keyword>
<dbReference type="NCBIfam" id="NF047864">
    <property type="entry name" value="CBU_0592_membra"/>
    <property type="match status" value="1"/>
</dbReference>
<accession>A0A328B3Y3</accession>
<evidence type="ECO:0000313" key="4">
    <source>
        <dbReference type="Proteomes" id="UP000249842"/>
    </source>
</evidence>
<feature type="transmembrane region" description="Helical" evidence="1">
    <location>
        <begin position="6"/>
        <end position="25"/>
    </location>
</feature>
<sequence length="83" mass="8703">MRLTDAAGLVGVLAILLAYAAATLGRLDPKRPLSLFANFAGAGLILLSLAHDFNLSAVAMEGSWALVSLAGLLRIGWSRLRGR</sequence>
<protein>
    <recommendedName>
        <fullName evidence="2">CBU-0592-like domain-containing protein</fullName>
    </recommendedName>
</protein>
<dbReference type="Pfam" id="PF26604">
    <property type="entry name" value="CBU_0592"/>
    <property type="match status" value="1"/>
</dbReference>
<dbReference type="InterPro" id="IPR058058">
    <property type="entry name" value="CBU_0592-like"/>
</dbReference>
<feature type="transmembrane region" description="Helical" evidence="1">
    <location>
        <begin position="57"/>
        <end position="77"/>
    </location>
</feature>
<evidence type="ECO:0000313" key="3">
    <source>
        <dbReference type="EMBL" id="RAK59718.1"/>
    </source>
</evidence>